<dbReference type="RefSeq" id="WP_194042549.1">
    <property type="nucleotide sequence ID" value="NZ_JADEXF010000177.1"/>
</dbReference>
<accession>A0ABR9TWI2</accession>
<feature type="domain" description="SCP" evidence="2">
    <location>
        <begin position="60"/>
        <end position="173"/>
    </location>
</feature>
<dbReference type="Pfam" id="PF00188">
    <property type="entry name" value="CAP"/>
    <property type="match status" value="1"/>
</dbReference>
<feature type="signal peptide" evidence="1">
    <location>
        <begin position="1"/>
        <end position="22"/>
    </location>
</feature>
<dbReference type="InterPro" id="IPR035940">
    <property type="entry name" value="CAP_sf"/>
</dbReference>
<dbReference type="CDD" id="cd05379">
    <property type="entry name" value="CAP_bacterial"/>
    <property type="match status" value="1"/>
</dbReference>
<keyword evidence="1" id="KW-0732">Signal</keyword>
<feature type="chain" id="PRO_5045990681" evidence="1">
    <location>
        <begin position="23"/>
        <end position="175"/>
    </location>
</feature>
<evidence type="ECO:0000259" key="2">
    <source>
        <dbReference type="Pfam" id="PF00188"/>
    </source>
</evidence>
<evidence type="ECO:0000313" key="3">
    <source>
        <dbReference type="EMBL" id="MBE9104767.1"/>
    </source>
</evidence>
<dbReference type="InterPro" id="IPR014044">
    <property type="entry name" value="CAP_dom"/>
</dbReference>
<proteinExistence type="predicted"/>
<gene>
    <name evidence="3" type="ORF">IQ229_07375</name>
</gene>
<comment type="caution">
    <text evidence="3">The sequence shown here is derived from an EMBL/GenBank/DDBJ whole genome shotgun (WGS) entry which is preliminary data.</text>
</comment>
<dbReference type="PANTHER" id="PTHR31157">
    <property type="entry name" value="SCP DOMAIN-CONTAINING PROTEIN"/>
    <property type="match status" value="1"/>
</dbReference>
<dbReference type="EMBL" id="JADEXF010000177">
    <property type="protein sequence ID" value="MBE9104767.1"/>
    <property type="molecule type" value="Genomic_DNA"/>
</dbReference>
<dbReference type="Proteomes" id="UP000647836">
    <property type="component" value="Unassembled WGS sequence"/>
</dbReference>
<name>A0ABR9TWI2_9NOSO</name>
<evidence type="ECO:0000256" key="1">
    <source>
        <dbReference type="SAM" id="SignalP"/>
    </source>
</evidence>
<evidence type="ECO:0000313" key="4">
    <source>
        <dbReference type="Proteomes" id="UP000647836"/>
    </source>
</evidence>
<dbReference type="SUPFAM" id="SSF55797">
    <property type="entry name" value="PR-1-like"/>
    <property type="match status" value="1"/>
</dbReference>
<reference evidence="3 4" key="1">
    <citation type="submission" date="2020-10" db="EMBL/GenBank/DDBJ databases">
        <authorList>
            <person name="Castelo-Branco R."/>
            <person name="Eusebio N."/>
            <person name="Adriana R."/>
            <person name="Vieira A."/>
            <person name="Brugerolle De Fraissinette N."/>
            <person name="Rezende De Castro R."/>
            <person name="Schneider M.P."/>
            <person name="Vasconcelos V."/>
            <person name="Leao P.N."/>
        </authorList>
    </citation>
    <scope>NUCLEOTIDE SEQUENCE [LARGE SCALE GENOMIC DNA]</scope>
    <source>
        <strain evidence="3 4">LEGE 07299</strain>
    </source>
</reference>
<sequence>MIKQIVYSVALGTIALSSGAIATSGTNPACTPVPSNVSNNTNQVAANSMDTAAIEQSIFNQINNYRVSQGLPALTRNSAIDNQVRLHSKNMANGTVSFGHSGFSERLNATGVAYRGAAENVAYNQGYGDPATKAVQGWLKSPGHLANIRGNYNQTGIGVAKNSQGAIYFTQIFIR</sequence>
<dbReference type="PANTHER" id="PTHR31157:SF1">
    <property type="entry name" value="SCP DOMAIN-CONTAINING PROTEIN"/>
    <property type="match status" value="1"/>
</dbReference>
<organism evidence="3 4">
    <name type="scientific">Nostoc cf. edaphicum LEGE 07299</name>
    <dbReference type="NCBI Taxonomy" id="2777974"/>
    <lineage>
        <taxon>Bacteria</taxon>
        <taxon>Bacillati</taxon>
        <taxon>Cyanobacteriota</taxon>
        <taxon>Cyanophyceae</taxon>
        <taxon>Nostocales</taxon>
        <taxon>Nostocaceae</taxon>
        <taxon>Nostoc</taxon>
    </lineage>
</organism>
<keyword evidence="4" id="KW-1185">Reference proteome</keyword>
<dbReference type="Gene3D" id="3.40.33.10">
    <property type="entry name" value="CAP"/>
    <property type="match status" value="1"/>
</dbReference>
<protein>
    <submittedName>
        <fullName evidence="3">CAP domain-containing protein</fullName>
    </submittedName>
</protein>